<dbReference type="InterPro" id="IPR004332">
    <property type="entry name" value="Transposase_MuDR"/>
</dbReference>
<dbReference type="Pfam" id="PF03108">
    <property type="entry name" value="DBD_Tnp_Mut"/>
    <property type="match status" value="1"/>
</dbReference>
<feature type="region of interest" description="Disordered" evidence="1">
    <location>
        <begin position="279"/>
        <end position="317"/>
    </location>
</feature>
<evidence type="ECO:0000256" key="1">
    <source>
        <dbReference type="SAM" id="MobiDB-lite"/>
    </source>
</evidence>
<dbReference type="Proteomes" id="UP000712600">
    <property type="component" value="Unassembled WGS sequence"/>
</dbReference>
<dbReference type="EMBL" id="QGKX02000088">
    <property type="protein sequence ID" value="KAF3588434.1"/>
    <property type="molecule type" value="Genomic_DNA"/>
</dbReference>
<evidence type="ECO:0000259" key="2">
    <source>
        <dbReference type="SMART" id="SM00575"/>
    </source>
</evidence>
<dbReference type="SMART" id="SM00575">
    <property type="entry name" value="ZnF_PMZ"/>
    <property type="match status" value="1"/>
</dbReference>
<feature type="domain" description="Zinc finger PMZ-type" evidence="2">
    <location>
        <begin position="222"/>
        <end position="249"/>
    </location>
</feature>
<comment type="caution">
    <text evidence="3">The sequence shown here is derived from an EMBL/GenBank/DDBJ whole genome shotgun (WGS) entry which is preliminary data.</text>
</comment>
<protein>
    <recommendedName>
        <fullName evidence="2">Zinc finger PMZ-type domain-containing protein</fullName>
    </recommendedName>
</protein>
<dbReference type="AlphaFoldDB" id="A0A8S9S972"/>
<feature type="region of interest" description="Disordered" evidence="1">
    <location>
        <begin position="60"/>
        <end position="135"/>
    </location>
</feature>
<proteinExistence type="predicted"/>
<reference evidence="3" key="1">
    <citation type="submission" date="2019-12" db="EMBL/GenBank/DDBJ databases">
        <title>Genome sequencing and annotation of Brassica cretica.</title>
        <authorList>
            <person name="Studholme D.J."/>
            <person name="Sarris P."/>
        </authorList>
    </citation>
    <scope>NUCLEOTIDE SEQUENCE</scope>
    <source>
        <strain evidence="3">PFS-109/04</strain>
        <tissue evidence="3">Leaf</tissue>
    </source>
</reference>
<dbReference type="GO" id="GO:0008270">
    <property type="term" value="F:zinc ion binding"/>
    <property type="evidence" value="ECO:0007669"/>
    <property type="project" value="InterPro"/>
</dbReference>
<organism evidence="3 4">
    <name type="scientific">Brassica cretica</name>
    <name type="common">Mustard</name>
    <dbReference type="NCBI Taxonomy" id="69181"/>
    <lineage>
        <taxon>Eukaryota</taxon>
        <taxon>Viridiplantae</taxon>
        <taxon>Streptophyta</taxon>
        <taxon>Embryophyta</taxon>
        <taxon>Tracheophyta</taxon>
        <taxon>Spermatophyta</taxon>
        <taxon>Magnoliopsida</taxon>
        <taxon>eudicotyledons</taxon>
        <taxon>Gunneridae</taxon>
        <taxon>Pentapetalae</taxon>
        <taxon>rosids</taxon>
        <taxon>malvids</taxon>
        <taxon>Brassicales</taxon>
        <taxon>Brassicaceae</taxon>
        <taxon>Brassiceae</taxon>
        <taxon>Brassica</taxon>
    </lineage>
</organism>
<feature type="compositionally biased region" description="Polar residues" evidence="1">
    <location>
        <begin position="283"/>
        <end position="298"/>
    </location>
</feature>
<name>A0A8S9S972_BRACR</name>
<gene>
    <name evidence="3" type="ORF">F2Q69_00030123</name>
</gene>
<sequence length="355" mass="39304">MFLVPDGYTHGELLEMAQEDYGLDKKIEKVVLTYSIPDVILQKMAPDTPPMHSQVEAGVDDDVDVSDGDDSIFPDEDTGQNTDEEWDEDSNAADDVQATADDVQATADVDVDVDDGVNYSDYGKVKDEDSDEDSNETLYDGHKAQCSGGEGRLLSLNDNIYVGQSFASKAELVSKLKSVAVKCKFTFTAYKTTKTLDVANCRVQGCGWKLRASVKHGPKTFWRCQCGVFNIEKIPYSHAIAAAKDVNIHVSTLVCPSYSKNYLYAAYTSNIYPKSNVLEAPNTDDTSPANEEGASNTRKCLPSDVKRGPGRQKKSRWQSWLEISRMRENQLRNLHKDYSCSQCKQPGHTHPNCPG</sequence>
<feature type="compositionally biased region" description="Acidic residues" evidence="1">
    <location>
        <begin position="60"/>
        <end position="92"/>
    </location>
</feature>
<dbReference type="InterPro" id="IPR006564">
    <property type="entry name" value="Znf_PMZ"/>
</dbReference>
<evidence type="ECO:0000313" key="3">
    <source>
        <dbReference type="EMBL" id="KAF3588434.1"/>
    </source>
</evidence>
<accession>A0A8S9S972</accession>
<feature type="compositionally biased region" description="Low complexity" evidence="1">
    <location>
        <begin position="93"/>
        <end position="108"/>
    </location>
</feature>
<evidence type="ECO:0000313" key="4">
    <source>
        <dbReference type="Proteomes" id="UP000712600"/>
    </source>
</evidence>